<feature type="transmembrane region" description="Helical" evidence="4">
    <location>
        <begin position="12"/>
        <end position="32"/>
    </location>
</feature>
<evidence type="ECO:0000256" key="1">
    <source>
        <dbReference type="ARBA" id="ARBA00018719"/>
    </source>
</evidence>
<reference evidence="6" key="1">
    <citation type="submission" date="2020-04" db="EMBL/GenBank/DDBJ databases">
        <title>A desert anoxygenic phototrophic bacterium fixes CO2 using RubisCO under aerobic conditions.</title>
        <authorList>
            <person name="Tang K."/>
        </authorList>
    </citation>
    <scope>NUCLEOTIDE SEQUENCE [LARGE SCALE GENOMIC DNA]</scope>
    <source>
        <strain evidence="6">MIMtkB3</strain>
    </source>
</reference>
<evidence type="ECO:0000313" key="7">
    <source>
        <dbReference type="Proteomes" id="UP000501891"/>
    </source>
</evidence>
<dbReference type="Proteomes" id="UP000501891">
    <property type="component" value="Chromosome"/>
</dbReference>
<keyword evidence="4" id="KW-0472">Membrane</keyword>
<keyword evidence="3" id="KW-0560">Oxidoreductase</keyword>
<dbReference type="GO" id="GO:0016491">
    <property type="term" value="F:oxidoreductase activity"/>
    <property type="evidence" value="ECO:0007669"/>
    <property type="project" value="UniProtKB-KW"/>
</dbReference>
<protein>
    <recommendedName>
        <fullName evidence="1">Thioredoxin reductase</fullName>
    </recommendedName>
</protein>
<dbReference type="InterPro" id="IPR023753">
    <property type="entry name" value="FAD/NAD-binding_dom"/>
</dbReference>
<sequence length="306" mass="32861">MLESPAAGVTQALDALIIGGGPAGLTAAIYLARYRRKFMVVDAGNARCAWIPTSHNHPGFPDGINGVELLQRMRAQAERYGAVVQRGRVTTLERDGDGFLAREADGDVWRARYVLLATGVVDREPGLPDHYDSVRNGLVRYCPICDGYEVCGSRVAVIGHGDHGVREARFIHDYAKDLTLVTLGQPLTDEQRGCLSEAGIAWEERPIERVAVKEGKFEAFHLAGGGCLDFDSVYSALGSDPRNELARPLGADLAEDGRLKVDGHNQTSIDGLYAAGDLVPGLNQISIAQAHGAIIATAIHNRLRGG</sequence>
<dbReference type="PANTHER" id="PTHR48105">
    <property type="entry name" value="THIOREDOXIN REDUCTASE 1-RELATED-RELATED"/>
    <property type="match status" value="1"/>
</dbReference>
<evidence type="ECO:0000256" key="3">
    <source>
        <dbReference type="ARBA" id="ARBA00023002"/>
    </source>
</evidence>
<dbReference type="AlphaFoldDB" id="A0A858R8L8"/>
<dbReference type="InterPro" id="IPR050097">
    <property type="entry name" value="Ferredoxin-NADP_redctase_2"/>
</dbReference>
<keyword evidence="2" id="KW-0285">Flavoprotein</keyword>
<keyword evidence="4" id="KW-1133">Transmembrane helix</keyword>
<proteinExistence type="predicted"/>
<dbReference type="Pfam" id="PF07992">
    <property type="entry name" value="Pyr_redox_2"/>
    <property type="match status" value="1"/>
</dbReference>
<name>A0A858R8L8_9PROT</name>
<evidence type="ECO:0000256" key="2">
    <source>
        <dbReference type="ARBA" id="ARBA00022630"/>
    </source>
</evidence>
<gene>
    <name evidence="6" type="ORF">HHL28_12050</name>
</gene>
<dbReference type="PRINTS" id="PR00368">
    <property type="entry name" value="FADPNR"/>
</dbReference>
<keyword evidence="4" id="KW-0812">Transmembrane</keyword>
<dbReference type="Gene3D" id="3.50.50.60">
    <property type="entry name" value="FAD/NAD(P)-binding domain"/>
    <property type="match status" value="2"/>
</dbReference>
<evidence type="ECO:0000313" key="6">
    <source>
        <dbReference type="EMBL" id="QJE73724.1"/>
    </source>
</evidence>
<accession>A0A858R8L8</accession>
<organism evidence="6 7">
    <name type="scientific">Aerophototrophica crusticola</name>
    <dbReference type="NCBI Taxonomy" id="1709002"/>
    <lineage>
        <taxon>Bacteria</taxon>
        <taxon>Pseudomonadati</taxon>
        <taxon>Pseudomonadota</taxon>
        <taxon>Alphaproteobacteria</taxon>
        <taxon>Rhodospirillales</taxon>
        <taxon>Rhodospirillaceae</taxon>
        <taxon>Aerophototrophica</taxon>
    </lineage>
</organism>
<feature type="domain" description="FAD/NAD(P)-binding" evidence="5">
    <location>
        <begin position="14"/>
        <end position="292"/>
    </location>
</feature>
<evidence type="ECO:0000256" key="4">
    <source>
        <dbReference type="SAM" id="Phobius"/>
    </source>
</evidence>
<dbReference type="SUPFAM" id="SSF51905">
    <property type="entry name" value="FAD/NAD(P)-binding domain"/>
    <property type="match status" value="1"/>
</dbReference>
<dbReference type="KEGG" id="acru:HHL28_12050"/>
<dbReference type="InterPro" id="IPR036188">
    <property type="entry name" value="FAD/NAD-bd_sf"/>
</dbReference>
<keyword evidence="7" id="KW-1185">Reference proteome</keyword>
<evidence type="ECO:0000259" key="5">
    <source>
        <dbReference type="Pfam" id="PF07992"/>
    </source>
</evidence>
<dbReference type="PRINTS" id="PR00469">
    <property type="entry name" value="PNDRDTASEII"/>
</dbReference>
<dbReference type="EMBL" id="CP051775">
    <property type="protein sequence ID" value="QJE73724.1"/>
    <property type="molecule type" value="Genomic_DNA"/>
</dbReference>